<evidence type="ECO:0000313" key="1">
    <source>
        <dbReference type="EMBL" id="ARD20978.1"/>
    </source>
</evidence>
<dbReference type="Proteomes" id="UP000191820">
    <property type="component" value="Chromosome"/>
</dbReference>
<sequence>MKTQIVEIYHPQEQVTQEGISLNQANVVEPLICPICNKPNACAVSKGLSIEACWCLSLSARGTISAAVKAQLRGKACVCQSCYESLCKK</sequence>
<gene>
    <name evidence="1" type="ORF">SJ2017_0640</name>
</gene>
<dbReference type="Pfam" id="PF14375">
    <property type="entry name" value="Cys_rich_CWC"/>
    <property type="match status" value="1"/>
</dbReference>
<reference evidence="1 2" key="1">
    <citation type="submission" date="2017-03" db="EMBL/GenBank/DDBJ databases">
        <title>Genome sequencing of Shewanella japonica KCTC 22435.</title>
        <authorList>
            <person name="Kim K.M."/>
        </authorList>
    </citation>
    <scope>NUCLEOTIDE SEQUENCE [LARGE SCALE GENOMIC DNA]</scope>
    <source>
        <strain evidence="1 2">KCTC 22435</strain>
    </source>
</reference>
<dbReference type="InterPro" id="IPR032720">
    <property type="entry name" value="Cys_rich_CWC"/>
</dbReference>
<evidence type="ECO:0008006" key="3">
    <source>
        <dbReference type="Google" id="ProtNLM"/>
    </source>
</evidence>
<protein>
    <recommendedName>
        <fullName evidence="3">Cysteine-rich CWC family protein</fullName>
    </recommendedName>
</protein>
<name>A0ABN4Y959_9GAMM</name>
<accession>A0ABN4Y959</accession>
<evidence type="ECO:0000313" key="2">
    <source>
        <dbReference type="Proteomes" id="UP000191820"/>
    </source>
</evidence>
<dbReference type="EMBL" id="CP020472">
    <property type="protein sequence ID" value="ARD20978.1"/>
    <property type="molecule type" value="Genomic_DNA"/>
</dbReference>
<proteinExistence type="predicted"/>
<organism evidence="1 2">
    <name type="scientific">Shewanella japonica</name>
    <dbReference type="NCBI Taxonomy" id="93973"/>
    <lineage>
        <taxon>Bacteria</taxon>
        <taxon>Pseudomonadati</taxon>
        <taxon>Pseudomonadota</taxon>
        <taxon>Gammaproteobacteria</taxon>
        <taxon>Alteromonadales</taxon>
        <taxon>Shewanellaceae</taxon>
        <taxon>Shewanella</taxon>
    </lineage>
</organism>
<dbReference type="RefSeq" id="WP_119967698.1">
    <property type="nucleotide sequence ID" value="NZ_CP020472.1"/>
</dbReference>
<keyword evidence="2" id="KW-1185">Reference proteome</keyword>